<keyword evidence="3 5" id="KW-1133">Transmembrane helix</keyword>
<keyword evidence="4 5" id="KW-0472">Membrane</keyword>
<evidence type="ECO:0000256" key="4">
    <source>
        <dbReference type="ARBA" id="ARBA00023136"/>
    </source>
</evidence>
<evidence type="ECO:0000256" key="1">
    <source>
        <dbReference type="ARBA" id="ARBA00004141"/>
    </source>
</evidence>
<evidence type="ECO:0000256" key="5">
    <source>
        <dbReference type="SAM" id="Phobius"/>
    </source>
</evidence>
<evidence type="ECO:0000313" key="7">
    <source>
        <dbReference type="Proteomes" id="UP000191901"/>
    </source>
</evidence>
<dbReference type="PANTHER" id="PTHR43847">
    <property type="entry name" value="BLL3993 PROTEIN"/>
    <property type="match status" value="1"/>
</dbReference>
<evidence type="ECO:0000256" key="2">
    <source>
        <dbReference type="ARBA" id="ARBA00022692"/>
    </source>
</evidence>
<keyword evidence="7" id="KW-1185">Reference proteome</keyword>
<accession>A0A1Z3HIQ6</accession>
<dbReference type="InterPro" id="IPR007269">
    <property type="entry name" value="ICMT_MeTrfase"/>
</dbReference>
<name>A0A1Z3HIQ6_9CYAN</name>
<dbReference type="Gene3D" id="1.20.120.1630">
    <property type="match status" value="1"/>
</dbReference>
<proteinExistence type="predicted"/>
<dbReference type="Pfam" id="PF04140">
    <property type="entry name" value="ICMT"/>
    <property type="match status" value="1"/>
</dbReference>
<dbReference type="GO" id="GO:0004671">
    <property type="term" value="F:protein C-terminal S-isoprenylcysteine carboxyl O-methyltransferase activity"/>
    <property type="evidence" value="ECO:0007669"/>
    <property type="project" value="InterPro"/>
</dbReference>
<dbReference type="KEGG" id="hhg:XM38_011080"/>
<comment type="subcellular location">
    <subcellularLocation>
        <location evidence="1">Membrane</location>
        <topology evidence="1">Multi-pass membrane protein</topology>
    </subcellularLocation>
</comment>
<feature type="transmembrane region" description="Helical" evidence="5">
    <location>
        <begin position="20"/>
        <end position="39"/>
    </location>
</feature>
<dbReference type="GO" id="GO:0016020">
    <property type="term" value="C:membrane"/>
    <property type="evidence" value="ECO:0007669"/>
    <property type="project" value="UniProtKB-SubCell"/>
</dbReference>
<evidence type="ECO:0008006" key="8">
    <source>
        <dbReference type="Google" id="ProtNLM"/>
    </source>
</evidence>
<evidence type="ECO:0000313" key="6">
    <source>
        <dbReference type="EMBL" id="ASC70178.1"/>
    </source>
</evidence>
<dbReference type="InterPro" id="IPR052527">
    <property type="entry name" value="Metal_cation-efflux_comp"/>
</dbReference>
<protein>
    <recommendedName>
        <fullName evidence="8">Protein-S-isoprenylcysteine O-methyltransferase</fullName>
    </recommendedName>
</protein>
<dbReference type="Proteomes" id="UP000191901">
    <property type="component" value="Chromosome"/>
</dbReference>
<reference evidence="6 7" key="1">
    <citation type="journal article" date="2016" name="Biochim. Biophys. Acta">
        <title>Characterization of red-shifted phycobilisomes isolated from the chlorophyll f-containing cyanobacterium Halomicronema hongdechloris.</title>
        <authorList>
            <person name="Li Y."/>
            <person name="Lin Y."/>
            <person name="Garvey C.J."/>
            <person name="Birch D."/>
            <person name="Corkery R.W."/>
            <person name="Loughlin P.C."/>
            <person name="Scheer H."/>
            <person name="Willows R.D."/>
            <person name="Chen M."/>
        </authorList>
    </citation>
    <scope>NUCLEOTIDE SEQUENCE [LARGE SCALE GENOMIC DNA]</scope>
    <source>
        <strain evidence="6 7">C2206</strain>
    </source>
</reference>
<dbReference type="PANTHER" id="PTHR43847:SF1">
    <property type="entry name" value="BLL3993 PROTEIN"/>
    <property type="match status" value="1"/>
</dbReference>
<sequence length="90" mass="10409">MRIQRDRNHQVIQSGPYGIVRHPGYIATMLGLVLATPLLLGSWWAFIPAMLSTLCLILRTALEDRTLQKELPGYEAYMRKVRYRLIPGLW</sequence>
<gene>
    <name evidence="6" type="ORF">XM38_011080</name>
</gene>
<dbReference type="AlphaFoldDB" id="A0A1Z3HIQ6"/>
<organism evidence="6 7">
    <name type="scientific">Halomicronema hongdechloris C2206</name>
    <dbReference type="NCBI Taxonomy" id="1641165"/>
    <lineage>
        <taxon>Bacteria</taxon>
        <taxon>Bacillati</taxon>
        <taxon>Cyanobacteriota</taxon>
        <taxon>Cyanophyceae</taxon>
        <taxon>Nodosilineales</taxon>
        <taxon>Nodosilineaceae</taxon>
        <taxon>Halomicronema</taxon>
    </lineage>
</organism>
<keyword evidence="2 5" id="KW-0812">Transmembrane</keyword>
<dbReference type="EMBL" id="CP021983">
    <property type="protein sequence ID" value="ASC70178.1"/>
    <property type="molecule type" value="Genomic_DNA"/>
</dbReference>
<evidence type="ECO:0000256" key="3">
    <source>
        <dbReference type="ARBA" id="ARBA00022989"/>
    </source>
</evidence>